<dbReference type="Proteomes" id="UP000198310">
    <property type="component" value="Unassembled WGS sequence"/>
</dbReference>
<dbReference type="EMBL" id="FZNS01000006">
    <property type="protein sequence ID" value="SNR74687.1"/>
    <property type="molecule type" value="Genomic_DNA"/>
</dbReference>
<dbReference type="InterPro" id="IPR012347">
    <property type="entry name" value="Ferritin-like"/>
</dbReference>
<dbReference type="PANTHER" id="PTHR38593">
    <property type="entry name" value="BLR2558 PROTEIN"/>
    <property type="match status" value="1"/>
</dbReference>
<name>A0A238YU68_9BACT</name>
<evidence type="ECO:0000313" key="2">
    <source>
        <dbReference type="EMBL" id="SNR74687.1"/>
    </source>
</evidence>
<dbReference type="InterPro" id="IPR025419">
    <property type="entry name" value="DUF4142"/>
</dbReference>
<protein>
    <submittedName>
        <fullName evidence="2">Putative membrane protein</fullName>
    </submittedName>
</protein>
<dbReference type="Gene3D" id="1.20.1260.10">
    <property type="match status" value="1"/>
</dbReference>
<reference evidence="3" key="1">
    <citation type="submission" date="2017-06" db="EMBL/GenBank/DDBJ databases">
        <authorList>
            <person name="Varghese N."/>
            <person name="Submissions S."/>
        </authorList>
    </citation>
    <scope>NUCLEOTIDE SEQUENCE [LARGE SCALE GENOMIC DNA]</scope>
    <source>
        <strain evidence="3">DSM 28041</strain>
    </source>
</reference>
<dbReference type="RefSeq" id="WP_089333229.1">
    <property type="nucleotide sequence ID" value="NZ_FZNS01000006.1"/>
</dbReference>
<evidence type="ECO:0000313" key="3">
    <source>
        <dbReference type="Proteomes" id="UP000198310"/>
    </source>
</evidence>
<feature type="domain" description="DUF4142" evidence="1">
    <location>
        <begin position="51"/>
        <end position="186"/>
    </location>
</feature>
<proteinExistence type="predicted"/>
<dbReference type="Pfam" id="PF13628">
    <property type="entry name" value="DUF4142"/>
    <property type="match status" value="1"/>
</dbReference>
<dbReference type="PROSITE" id="PS51257">
    <property type="entry name" value="PROKAR_LIPOPROTEIN"/>
    <property type="match status" value="1"/>
</dbReference>
<organism evidence="2 3">
    <name type="scientific">Hymenobacter mucosus</name>
    <dbReference type="NCBI Taxonomy" id="1411120"/>
    <lineage>
        <taxon>Bacteria</taxon>
        <taxon>Pseudomonadati</taxon>
        <taxon>Bacteroidota</taxon>
        <taxon>Cytophagia</taxon>
        <taxon>Cytophagales</taxon>
        <taxon>Hymenobacteraceae</taxon>
        <taxon>Hymenobacter</taxon>
    </lineage>
</organism>
<sequence length="192" mass="21136">MTFFRRFSAVTLLPLLVACSGGESNKDPVAEAKFKNESRISNEAVTKKQEQDAEYVVNSANRNMFIQEISQVAQRKSTSANVKYLAQSLIAQHTTAQTALQTLAAQKSLILPKGLGGDQADQVGELVALTGAAFDKKYAELLVRTHKMAIEAADDMREEAYDGDIRTFADQQVSTLKQHLEAAEQLEDQLDK</sequence>
<dbReference type="AlphaFoldDB" id="A0A238YU68"/>
<accession>A0A238YU68</accession>
<dbReference type="PANTHER" id="PTHR38593:SF1">
    <property type="entry name" value="BLR2558 PROTEIN"/>
    <property type="match status" value="1"/>
</dbReference>
<evidence type="ECO:0000259" key="1">
    <source>
        <dbReference type="Pfam" id="PF13628"/>
    </source>
</evidence>
<gene>
    <name evidence="2" type="ORF">SAMN06269173_106100</name>
</gene>
<keyword evidence="3" id="KW-1185">Reference proteome</keyword>